<dbReference type="RefSeq" id="XP_011772215.1">
    <property type="nucleotide sequence ID" value="XM_011773913.1"/>
</dbReference>
<name>C9ZKF8_TRYB9</name>
<feature type="transmembrane region" description="Helical" evidence="1">
    <location>
        <begin position="75"/>
        <end position="100"/>
    </location>
</feature>
<dbReference type="KEGG" id="tbg:TbgDal_III2620"/>
<keyword evidence="1" id="KW-0812">Transmembrane</keyword>
<dbReference type="EMBL" id="FN554966">
    <property type="protein sequence ID" value="CBH09924.1"/>
    <property type="molecule type" value="Genomic_DNA"/>
</dbReference>
<accession>C9ZKF8</accession>
<dbReference type="Proteomes" id="UP000002316">
    <property type="component" value="Chromosome 3"/>
</dbReference>
<dbReference type="AlphaFoldDB" id="C9ZKF8"/>
<gene>
    <name evidence="2" type="ORF">TbgDal_III2620</name>
</gene>
<reference evidence="3" key="1">
    <citation type="journal article" date="2010" name="PLoS Negl. Trop. Dis.">
        <title>The genome sequence of Trypanosoma brucei gambiense, causative agent of chronic human african trypanosomiasis.</title>
        <authorList>
            <person name="Jackson A.P."/>
            <person name="Sanders M."/>
            <person name="Berry A."/>
            <person name="McQuillan J."/>
            <person name="Aslett M.A."/>
            <person name="Quail M.A."/>
            <person name="Chukualim B."/>
            <person name="Capewell P."/>
            <person name="MacLeod A."/>
            <person name="Melville S.E."/>
            <person name="Gibson W."/>
            <person name="Barry J.D."/>
            <person name="Berriman M."/>
            <person name="Hertz-Fowler C."/>
        </authorList>
    </citation>
    <scope>NUCLEOTIDE SEQUENCE [LARGE SCALE GENOMIC DNA]</scope>
    <source>
        <strain evidence="3">MHOM/CI/86/DAL972</strain>
    </source>
</reference>
<proteinExistence type="predicted"/>
<evidence type="ECO:0000313" key="3">
    <source>
        <dbReference type="Proteomes" id="UP000002316"/>
    </source>
</evidence>
<evidence type="ECO:0000256" key="1">
    <source>
        <dbReference type="SAM" id="Phobius"/>
    </source>
</evidence>
<keyword evidence="1" id="KW-1133">Transmembrane helix</keyword>
<keyword evidence="1" id="KW-0472">Membrane</keyword>
<sequence>MPSVAVMVLGISSVPKTSRSVASHSSSIPHFTSSYWNVLPVSELGSLSPHEVVLPREGKHSIVSWRIRAKRSLMIYMYVYIFPLLLVVALNLVTTAPQLWLKNGMNKTMGRAGTGLREVSHCQ</sequence>
<dbReference type="GeneID" id="23859044"/>
<evidence type="ECO:0000313" key="2">
    <source>
        <dbReference type="EMBL" id="CBH09924.1"/>
    </source>
</evidence>
<protein>
    <submittedName>
        <fullName evidence="2">Uncharacterized protein</fullName>
    </submittedName>
</protein>
<organism evidence="2 3">
    <name type="scientific">Trypanosoma brucei gambiense (strain MHOM/CI/86/DAL972)</name>
    <dbReference type="NCBI Taxonomy" id="679716"/>
    <lineage>
        <taxon>Eukaryota</taxon>
        <taxon>Discoba</taxon>
        <taxon>Euglenozoa</taxon>
        <taxon>Kinetoplastea</taxon>
        <taxon>Metakinetoplastina</taxon>
        <taxon>Trypanosomatida</taxon>
        <taxon>Trypanosomatidae</taxon>
        <taxon>Trypanosoma</taxon>
    </lineage>
</organism>